<dbReference type="Proteomes" id="UP000676336">
    <property type="component" value="Unassembled WGS sequence"/>
</dbReference>
<sequence length="56" mass="6209">NTNVSCRLKPFDVQTSSLKNFLPSVYDGILGLTETEGVNTVLYNLPNLTRSVDHIN</sequence>
<accession>A0A8S3D8T3</accession>
<protein>
    <submittedName>
        <fullName evidence="1">Uncharacterized protein</fullName>
    </submittedName>
</protein>
<evidence type="ECO:0000313" key="1">
    <source>
        <dbReference type="EMBL" id="CAF4993123.1"/>
    </source>
</evidence>
<proteinExistence type="predicted"/>
<feature type="non-terminal residue" evidence="1">
    <location>
        <position position="1"/>
    </location>
</feature>
<feature type="non-terminal residue" evidence="1">
    <location>
        <position position="56"/>
    </location>
</feature>
<dbReference type="AlphaFoldDB" id="A0A8S3D8T3"/>
<name>A0A8S3D8T3_9BILA</name>
<evidence type="ECO:0000313" key="2">
    <source>
        <dbReference type="Proteomes" id="UP000676336"/>
    </source>
</evidence>
<dbReference type="EMBL" id="CAJOBI010201505">
    <property type="protein sequence ID" value="CAF4993123.1"/>
    <property type="molecule type" value="Genomic_DNA"/>
</dbReference>
<organism evidence="1 2">
    <name type="scientific">Rotaria magnacalcarata</name>
    <dbReference type="NCBI Taxonomy" id="392030"/>
    <lineage>
        <taxon>Eukaryota</taxon>
        <taxon>Metazoa</taxon>
        <taxon>Spiralia</taxon>
        <taxon>Gnathifera</taxon>
        <taxon>Rotifera</taxon>
        <taxon>Eurotatoria</taxon>
        <taxon>Bdelloidea</taxon>
        <taxon>Philodinida</taxon>
        <taxon>Philodinidae</taxon>
        <taxon>Rotaria</taxon>
    </lineage>
</organism>
<gene>
    <name evidence="1" type="ORF">SMN809_LOCUS56409</name>
</gene>
<comment type="caution">
    <text evidence="1">The sequence shown here is derived from an EMBL/GenBank/DDBJ whole genome shotgun (WGS) entry which is preliminary data.</text>
</comment>
<reference evidence="1" key="1">
    <citation type="submission" date="2021-02" db="EMBL/GenBank/DDBJ databases">
        <authorList>
            <person name="Nowell W R."/>
        </authorList>
    </citation>
    <scope>NUCLEOTIDE SEQUENCE</scope>
</reference>